<feature type="compositionally biased region" description="Acidic residues" evidence="3">
    <location>
        <begin position="386"/>
        <end position="406"/>
    </location>
</feature>
<feature type="region of interest" description="Disordered" evidence="3">
    <location>
        <begin position="386"/>
        <end position="414"/>
    </location>
</feature>
<feature type="region of interest" description="Disordered" evidence="3">
    <location>
        <begin position="1"/>
        <end position="34"/>
    </location>
</feature>
<dbReference type="VEuPathDB" id="FungiDB:BD410DRAFT_819218"/>
<evidence type="ECO:0000256" key="2">
    <source>
        <dbReference type="PROSITE-ProRule" id="PRU00259"/>
    </source>
</evidence>
<evidence type="ECO:0000313" key="6">
    <source>
        <dbReference type="Proteomes" id="UP000294933"/>
    </source>
</evidence>
<evidence type="ECO:0000313" key="5">
    <source>
        <dbReference type="EMBL" id="TDL26339.1"/>
    </source>
</evidence>
<proteinExistence type="inferred from homology"/>
<accession>A0A4Y7QHN8</accession>
<protein>
    <submittedName>
        <fullName evidence="5">ARM repeat-containing protein</fullName>
    </submittedName>
</protein>
<comment type="similarity">
    <text evidence="1">Belongs to the nuclear import and ribosome assembly adapter family.</text>
</comment>
<dbReference type="OrthoDB" id="288703at2759"/>
<dbReference type="InterPro" id="IPR011989">
    <property type="entry name" value="ARM-like"/>
</dbReference>
<dbReference type="GO" id="GO:0006606">
    <property type="term" value="P:protein import into nucleus"/>
    <property type="evidence" value="ECO:0007669"/>
    <property type="project" value="TreeGrafter"/>
</dbReference>
<organism evidence="5 6">
    <name type="scientific">Rickenella mellea</name>
    <dbReference type="NCBI Taxonomy" id="50990"/>
    <lineage>
        <taxon>Eukaryota</taxon>
        <taxon>Fungi</taxon>
        <taxon>Dikarya</taxon>
        <taxon>Basidiomycota</taxon>
        <taxon>Agaricomycotina</taxon>
        <taxon>Agaricomycetes</taxon>
        <taxon>Hymenochaetales</taxon>
        <taxon>Rickenellaceae</taxon>
        <taxon>Rickenella</taxon>
    </lineage>
</organism>
<feature type="compositionally biased region" description="Basic residues" evidence="3">
    <location>
        <begin position="1"/>
        <end position="15"/>
    </location>
</feature>
<dbReference type="InterPro" id="IPR057990">
    <property type="entry name" value="TPR_SYO1"/>
</dbReference>
<dbReference type="GO" id="GO:0042273">
    <property type="term" value="P:ribosomal large subunit biogenesis"/>
    <property type="evidence" value="ECO:0007669"/>
    <property type="project" value="TreeGrafter"/>
</dbReference>
<keyword evidence="6" id="KW-1185">Reference proteome</keyword>
<dbReference type="AlphaFoldDB" id="A0A4Y7QHN8"/>
<dbReference type="SUPFAM" id="SSF48371">
    <property type="entry name" value="ARM repeat"/>
    <property type="match status" value="1"/>
</dbReference>
<dbReference type="Pfam" id="PF25567">
    <property type="entry name" value="TPR_SYO1"/>
    <property type="match status" value="1"/>
</dbReference>
<feature type="domain" description="SYO1-like TPR repeats" evidence="4">
    <location>
        <begin position="428"/>
        <end position="686"/>
    </location>
</feature>
<dbReference type="Gene3D" id="1.25.10.10">
    <property type="entry name" value="Leucine-rich Repeat Variant"/>
    <property type="match status" value="1"/>
</dbReference>
<dbReference type="PROSITE" id="PS50176">
    <property type="entry name" value="ARM_REPEAT"/>
    <property type="match status" value="1"/>
</dbReference>
<name>A0A4Y7QHN8_9AGAM</name>
<gene>
    <name evidence="5" type="ORF">BD410DRAFT_819218</name>
</gene>
<sequence>MGKSQKKRTTRRHNPVRVPDSHLPKGLDAAANTSSKRDAVLPIIQKLEGPAAEDRAWACSAVSNLIQNDPSTRRLLQGKNIVGALINRLTDSVEEVVVEATGALRNLCIDGGYEICAEMYNKNILTPLKTFLPKISTALQAYLTSPKSAPESVHELVFGFAENVITIIWCLSETSNKALNAINQIRLVPFLMSFVENRENLSLKTVVSAAQCLYVLSDDNDPIIEDVRSHPAYTSCLLSVVQQEAPLVSNTPDKDAVDDRQLTLRVLVAGILRNVSPIPMPSAASGVDVDQAVVMPLLLPVISSTSLSDTAEKVSLLVTIEENPTIENLSLKHTPKSDHKSAAERELERIEGSLRTIQLALEILTGVCATLPDPEPEPDAENIEDIEEEDKDDDSDVHDTAMDTDESTAPMNGDISTDPPASKPTFLPSIVEPLLALIQPTPLSFPPLSATPSVHPPTTSALSAIHVSAFECLNNILLSLAASPPPSVSTDIAGGKALWDAVWRSLGIVGMQGGRGQERRKEIWDVAVGVLWGVGKIWMGHIVPDGEQVQVLMQFCDASDDDQVKVKCIGTLECLAQNPTFIDANKVISTYLIAMLPSPGNAATLTSEPILQVVSAIIDIYSDEIMPYDVNFRQLGFLDTLSNSIDGVKKTVKGIDRRQKGSKELRRRGEELLENLVAFVTYRRNLVLQP</sequence>
<dbReference type="InterPro" id="IPR052616">
    <property type="entry name" value="SYO1-like"/>
</dbReference>
<dbReference type="PANTHER" id="PTHR13347">
    <property type="entry name" value="HEAT REPEAT-CONTAINING PROTEIN 3"/>
    <property type="match status" value="1"/>
</dbReference>
<dbReference type="EMBL" id="ML170161">
    <property type="protein sequence ID" value="TDL26339.1"/>
    <property type="molecule type" value="Genomic_DNA"/>
</dbReference>
<evidence type="ECO:0000259" key="4">
    <source>
        <dbReference type="Pfam" id="PF25567"/>
    </source>
</evidence>
<dbReference type="InterPro" id="IPR016024">
    <property type="entry name" value="ARM-type_fold"/>
</dbReference>
<reference evidence="5 6" key="1">
    <citation type="submission" date="2018-06" db="EMBL/GenBank/DDBJ databases">
        <title>A transcriptomic atlas of mushroom development highlights an independent origin of complex multicellularity.</title>
        <authorList>
            <consortium name="DOE Joint Genome Institute"/>
            <person name="Krizsan K."/>
            <person name="Almasi E."/>
            <person name="Merenyi Z."/>
            <person name="Sahu N."/>
            <person name="Viragh M."/>
            <person name="Koszo T."/>
            <person name="Mondo S."/>
            <person name="Kiss B."/>
            <person name="Balint B."/>
            <person name="Kues U."/>
            <person name="Barry K."/>
            <person name="Hegedus J.C."/>
            <person name="Henrissat B."/>
            <person name="Johnson J."/>
            <person name="Lipzen A."/>
            <person name="Ohm R."/>
            <person name="Nagy I."/>
            <person name="Pangilinan J."/>
            <person name="Yan J."/>
            <person name="Xiong Y."/>
            <person name="Grigoriev I.V."/>
            <person name="Hibbett D.S."/>
            <person name="Nagy L.G."/>
        </authorList>
    </citation>
    <scope>NUCLEOTIDE SEQUENCE [LARGE SCALE GENOMIC DNA]</scope>
    <source>
        <strain evidence="5 6">SZMC22713</strain>
    </source>
</reference>
<dbReference type="CDD" id="cd13394">
    <property type="entry name" value="Syo1_like"/>
    <property type="match status" value="1"/>
</dbReference>
<dbReference type="STRING" id="50990.A0A4Y7QHN8"/>
<dbReference type="Proteomes" id="UP000294933">
    <property type="component" value="Unassembled WGS sequence"/>
</dbReference>
<dbReference type="PANTHER" id="PTHR13347:SF1">
    <property type="entry name" value="HEAT REPEAT-CONTAINING PROTEIN 3"/>
    <property type="match status" value="1"/>
</dbReference>
<evidence type="ECO:0000256" key="1">
    <source>
        <dbReference type="ARBA" id="ARBA00049983"/>
    </source>
</evidence>
<dbReference type="InterPro" id="IPR000225">
    <property type="entry name" value="Armadillo"/>
</dbReference>
<dbReference type="GO" id="GO:0051082">
    <property type="term" value="F:unfolded protein binding"/>
    <property type="evidence" value="ECO:0007669"/>
    <property type="project" value="TreeGrafter"/>
</dbReference>
<feature type="repeat" description="ARM" evidence="2">
    <location>
        <begin position="80"/>
        <end position="107"/>
    </location>
</feature>
<evidence type="ECO:0000256" key="3">
    <source>
        <dbReference type="SAM" id="MobiDB-lite"/>
    </source>
</evidence>